<gene>
    <name evidence="1" type="ORF">9F2_44</name>
</gene>
<sequence length="72" mass="8200">MTNAAWLRTRIEASPDQLVVHTQLLPLAETMVQQCRRELAQAKSHAVANIYNRMLRDLEELLNQYQSHAAAA</sequence>
<dbReference type="EMBL" id="MF417927">
    <property type="protein sequence ID" value="ASN71550.1"/>
    <property type="molecule type" value="Genomic_DNA"/>
</dbReference>
<protein>
    <submittedName>
        <fullName evidence="1">Uncharacterized protein</fullName>
    </submittedName>
</protein>
<evidence type="ECO:0000313" key="1">
    <source>
        <dbReference type="EMBL" id="ASN71550.1"/>
    </source>
</evidence>
<organism evidence="1">
    <name type="scientific">uncultured Caudovirales phage</name>
    <dbReference type="NCBI Taxonomy" id="2100421"/>
    <lineage>
        <taxon>Viruses</taxon>
        <taxon>Duplodnaviria</taxon>
        <taxon>Heunggongvirae</taxon>
        <taxon>Uroviricota</taxon>
        <taxon>Caudoviricetes</taxon>
        <taxon>Peduoviridae</taxon>
        <taxon>Maltschvirus</taxon>
        <taxon>Maltschvirus maltsch</taxon>
    </lineage>
</organism>
<accession>A0A2H4J8H1</accession>
<reference evidence="1" key="1">
    <citation type="submission" date="2017-06" db="EMBL/GenBank/DDBJ databases">
        <title>Novel phages from South African skin metaviromes.</title>
        <authorList>
            <person name="van Zyl L.J."/>
            <person name="Abrahams Y."/>
            <person name="Stander E.A."/>
            <person name="Kirby B.M."/>
            <person name="Clavaud C."/>
            <person name="Farcet C."/>
            <person name="Breton L."/>
            <person name="Trindade M.I."/>
        </authorList>
    </citation>
    <scope>NUCLEOTIDE SEQUENCE</scope>
</reference>
<name>A0A2H4J8H1_9CAUD</name>
<proteinExistence type="predicted"/>